<keyword evidence="4" id="KW-1185">Reference proteome</keyword>
<comment type="caution">
    <text evidence="3">The sequence shown here is derived from an EMBL/GenBank/DDBJ whole genome shotgun (WGS) entry which is preliminary data.</text>
</comment>
<evidence type="ECO:0000313" key="3">
    <source>
        <dbReference type="EMBL" id="NOL40373.1"/>
    </source>
</evidence>
<evidence type="ECO:0000313" key="4">
    <source>
        <dbReference type="Proteomes" id="UP000534306"/>
    </source>
</evidence>
<dbReference type="EMBL" id="JACHKF010000001">
    <property type="protein sequence ID" value="MBB6569800.1"/>
    <property type="molecule type" value="Genomic_DNA"/>
</dbReference>
<name>A0A7Y4KXC4_9ACTN</name>
<reference evidence="3 4" key="1">
    <citation type="submission" date="2020-05" db="EMBL/GenBank/DDBJ databases">
        <title>Genome sequence of Kribbella sandramycini ATCC 39419.</title>
        <authorList>
            <person name="Maclea K.S."/>
            <person name="Fair J.L."/>
        </authorList>
    </citation>
    <scope>NUCLEOTIDE SEQUENCE [LARGE SCALE GENOMIC DNA]</scope>
    <source>
        <strain evidence="3 4">ATCC 39419</strain>
    </source>
</reference>
<dbReference type="Proteomes" id="UP000534306">
    <property type="component" value="Unassembled WGS sequence"/>
</dbReference>
<accession>A0A7Y4KXC4</accession>
<dbReference type="AlphaFoldDB" id="A0A7Y4KXC4"/>
<feature type="region of interest" description="Disordered" evidence="1">
    <location>
        <begin position="530"/>
        <end position="555"/>
    </location>
</feature>
<dbReference type="Proteomes" id="UP000553957">
    <property type="component" value="Unassembled WGS sequence"/>
</dbReference>
<feature type="region of interest" description="Disordered" evidence="1">
    <location>
        <begin position="260"/>
        <end position="281"/>
    </location>
</feature>
<protein>
    <submittedName>
        <fullName evidence="3">Uncharacterized protein</fullName>
    </submittedName>
</protein>
<evidence type="ECO:0000313" key="2">
    <source>
        <dbReference type="EMBL" id="MBB6569800.1"/>
    </source>
</evidence>
<reference evidence="2 5" key="2">
    <citation type="submission" date="2020-08" db="EMBL/GenBank/DDBJ databases">
        <title>Sequencing the genomes of 1000 actinobacteria strains.</title>
        <authorList>
            <person name="Klenk H.-P."/>
        </authorList>
    </citation>
    <scope>NUCLEOTIDE SEQUENCE [LARGE SCALE GENOMIC DNA]</scope>
    <source>
        <strain evidence="2 5">DSM 15626</strain>
    </source>
</reference>
<evidence type="ECO:0000313" key="5">
    <source>
        <dbReference type="Proteomes" id="UP000553957"/>
    </source>
</evidence>
<gene>
    <name evidence="2" type="ORF">HNR71_005437</name>
    <name evidence="3" type="ORF">HPO96_08960</name>
</gene>
<evidence type="ECO:0000256" key="1">
    <source>
        <dbReference type="SAM" id="MobiDB-lite"/>
    </source>
</evidence>
<dbReference type="RefSeq" id="WP_171672856.1">
    <property type="nucleotide sequence ID" value="NZ_BAAAGT010000002.1"/>
</dbReference>
<proteinExistence type="predicted"/>
<organism evidence="3 4">
    <name type="scientific">Kribbella sandramycini</name>
    <dbReference type="NCBI Taxonomy" id="60450"/>
    <lineage>
        <taxon>Bacteria</taxon>
        <taxon>Bacillati</taxon>
        <taxon>Actinomycetota</taxon>
        <taxon>Actinomycetes</taxon>
        <taxon>Propionibacteriales</taxon>
        <taxon>Kribbellaceae</taxon>
        <taxon>Kribbella</taxon>
    </lineage>
</organism>
<sequence>MPESADAAVAEILVRYRTPGERIAALGRSAELTYGVDPRTDEEVEITTAAAYLQAAKQGWRAELASRAAGNAPKRPGWEAFQQEMDAFAPEDPRTEEVWFLQESQGYQVTGRNRDELAALGAAREQVPADDPQQLLGFTYQRDTMYAIRPEGAISRHVGTFDATAPAERWTGGVVRVQADGEELRLRLDAVAADGALRGSVVEGPVSNRGLAVGSAVELRRDANGVLTIDSGARREQLAEWTGSFETAGYHQGRTRLNEGAGMHVPGAGTPEARNRGGRYPTDDAMFEQIRARFRNVDDPEHGYARTLGPARTPLNVEATGWEIVVPAYRRLGGDALFFEAEHAERAAYRPELPVPATVDVENPNWFNEVSNALPDRFVGGRSSSATLYMTAATMLVHEGKLSQDEASELMAFTAADMVVSGEHSLPECLAPMTMAASASQPWQGTELNLAKETPALTTWMQLVGPEAKQGMRAETQTALLKVLENPAPDPKLVRNLAMVLKATEPAERSPGDEQLAHAFRAGLNPVAAKPQQVAAATGERPRTTAVVRDAGRDR</sequence>
<dbReference type="EMBL" id="JABJRC010000002">
    <property type="protein sequence ID" value="NOL40373.1"/>
    <property type="molecule type" value="Genomic_DNA"/>
</dbReference>